<dbReference type="SUPFAM" id="SSF51735">
    <property type="entry name" value="NAD(P)-binding Rossmann-fold domains"/>
    <property type="match status" value="1"/>
</dbReference>
<keyword evidence="3" id="KW-1185">Reference proteome</keyword>
<reference evidence="3" key="1">
    <citation type="journal article" date="2019" name="Int. J. Syst. Evol. Microbiol.">
        <title>The Global Catalogue of Microorganisms (GCM) 10K type strain sequencing project: providing services to taxonomists for standard genome sequencing and annotation.</title>
        <authorList>
            <consortium name="The Broad Institute Genomics Platform"/>
            <consortium name="The Broad Institute Genome Sequencing Center for Infectious Disease"/>
            <person name="Wu L."/>
            <person name="Ma J."/>
        </authorList>
    </citation>
    <scope>NUCLEOTIDE SEQUENCE [LARGE SCALE GENOMIC DNA]</scope>
    <source>
        <strain evidence="3">JCM 17927</strain>
    </source>
</reference>
<proteinExistence type="predicted"/>
<gene>
    <name evidence="2" type="ORF">GCM10023189_41410</name>
</gene>
<comment type="caution">
    <text evidence="2">The sequence shown here is derived from an EMBL/GenBank/DDBJ whole genome shotgun (WGS) entry which is preliminary data.</text>
</comment>
<organism evidence="2 3">
    <name type="scientific">Nibrella saemangeumensis</name>
    <dbReference type="NCBI Taxonomy" id="1084526"/>
    <lineage>
        <taxon>Bacteria</taxon>
        <taxon>Pseudomonadati</taxon>
        <taxon>Bacteroidota</taxon>
        <taxon>Cytophagia</taxon>
        <taxon>Cytophagales</taxon>
        <taxon>Spirosomataceae</taxon>
        <taxon>Nibrella</taxon>
    </lineage>
</organism>
<evidence type="ECO:0000259" key="1">
    <source>
        <dbReference type="Pfam" id="PF01370"/>
    </source>
</evidence>
<evidence type="ECO:0000313" key="3">
    <source>
        <dbReference type="Proteomes" id="UP001501175"/>
    </source>
</evidence>
<accession>A0ABP8NDC2</accession>
<dbReference type="InterPro" id="IPR036291">
    <property type="entry name" value="NAD(P)-bd_dom_sf"/>
</dbReference>
<name>A0ABP8NDC2_9BACT</name>
<dbReference type="InterPro" id="IPR001509">
    <property type="entry name" value="Epimerase_deHydtase"/>
</dbReference>
<feature type="domain" description="NAD-dependent epimerase/dehydratase" evidence="1">
    <location>
        <begin position="28"/>
        <end position="157"/>
    </location>
</feature>
<dbReference type="Gene3D" id="3.40.50.720">
    <property type="entry name" value="NAD(P)-binding Rossmann-like Domain"/>
    <property type="match status" value="1"/>
</dbReference>
<evidence type="ECO:0000313" key="2">
    <source>
        <dbReference type="EMBL" id="GAA4463412.1"/>
    </source>
</evidence>
<protein>
    <recommendedName>
        <fullName evidence="1">NAD-dependent epimerase/dehydratase domain-containing protein</fullName>
    </recommendedName>
</protein>
<dbReference type="EMBL" id="BAABHD010000074">
    <property type="protein sequence ID" value="GAA4463412.1"/>
    <property type="molecule type" value="Genomic_DNA"/>
</dbReference>
<sequence>MIARHFQEYAERDDVLIFASGVSNSKETRPEPFLREWNLMQEWVAQAGDRLFVYFSTCSVADPTEENAPYVQHKLAVEEFIATHTKHYLIIRASNVVGGAGNPHTILNYFLNRVTSGEPFDIWQGATRNLIDIDDMYRVVTYFMEQKDRWNRILNVANPYSVSPLQIVRAVETHTRRQGNYRLIAKGSPFAIDTSDCAAILADRQHDLRPEQYLHYLLQKYY</sequence>
<dbReference type="Proteomes" id="UP001501175">
    <property type="component" value="Unassembled WGS sequence"/>
</dbReference>
<dbReference type="Pfam" id="PF01370">
    <property type="entry name" value="Epimerase"/>
    <property type="match status" value="1"/>
</dbReference>